<evidence type="ECO:0000313" key="1">
    <source>
        <dbReference type="EMBL" id="MFC6082766.1"/>
    </source>
</evidence>
<name>A0ABW1NHZ3_9ACTN</name>
<dbReference type="RefSeq" id="WP_380753534.1">
    <property type="nucleotide sequence ID" value="NZ_JBHSRF010000020.1"/>
</dbReference>
<sequence length="199" mass="22733">MITDEYENTTPGAYAAPDEHEPMWLLNQYRAAEVHGAGVILRLSRLADNLQLKNDLTRHLRDEAVHAWLWTKAIHDLGGDIMPVDEPYQTRLGHHFGIPRTLDEMLALTWVSERRGCAQYVEHLDIQEIPSIIRRTLRGIVKDETWHVSYIREELERRALADPKVETIMDRALLADQRAMEEMTAEEATVGAQAGGRST</sequence>
<dbReference type="InterPro" id="IPR009078">
    <property type="entry name" value="Ferritin-like_SF"/>
</dbReference>
<keyword evidence="2" id="KW-1185">Reference proteome</keyword>
<comment type="caution">
    <text evidence="1">The sequence shown here is derived from an EMBL/GenBank/DDBJ whole genome shotgun (WGS) entry which is preliminary data.</text>
</comment>
<dbReference type="InterPro" id="IPR012347">
    <property type="entry name" value="Ferritin-like"/>
</dbReference>
<gene>
    <name evidence="1" type="ORF">ACFP1K_16470</name>
</gene>
<dbReference type="CDD" id="cd00657">
    <property type="entry name" value="Ferritin_like"/>
    <property type="match status" value="1"/>
</dbReference>
<reference evidence="2" key="1">
    <citation type="journal article" date="2019" name="Int. J. Syst. Evol. Microbiol.">
        <title>The Global Catalogue of Microorganisms (GCM) 10K type strain sequencing project: providing services to taxonomists for standard genome sequencing and annotation.</title>
        <authorList>
            <consortium name="The Broad Institute Genomics Platform"/>
            <consortium name="The Broad Institute Genome Sequencing Center for Infectious Disease"/>
            <person name="Wu L."/>
            <person name="Ma J."/>
        </authorList>
    </citation>
    <scope>NUCLEOTIDE SEQUENCE [LARGE SCALE GENOMIC DNA]</scope>
    <source>
        <strain evidence="2">JCM 30346</strain>
    </source>
</reference>
<dbReference type="EMBL" id="JBHSRF010000020">
    <property type="protein sequence ID" value="MFC6082766.1"/>
    <property type="molecule type" value="Genomic_DNA"/>
</dbReference>
<dbReference type="SUPFAM" id="SSF47240">
    <property type="entry name" value="Ferritin-like"/>
    <property type="match status" value="1"/>
</dbReference>
<protein>
    <submittedName>
        <fullName evidence="1">Ferritin-like domain-containing protein</fullName>
    </submittedName>
</protein>
<accession>A0ABW1NHZ3</accession>
<proteinExistence type="predicted"/>
<dbReference type="Gene3D" id="1.20.1260.10">
    <property type="match status" value="1"/>
</dbReference>
<organism evidence="1 2">
    <name type="scientific">Sphaerisporangium aureirubrum</name>
    <dbReference type="NCBI Taxonomy" id="1544736"/>
    <lineage>
        <taxon>Bacteria</taxon>
        <taxon>Bacillati</taxon>
        <taxon>Actinomycetota</taxon>
        <taxon>Actinomycetes</taxon>
        <taxon>Streptosporangiales</taxon>
        <taxon>Streptosporangiaceae</taxon>
        <taxon>Sphaerisporangium</taxon>
    </lineage>
</organism>
<evidence type="ECO:0000313" key="2">
    <source>
        <dbReference type="Proteomes" id="UP001596137"/>
    </source>
</evidence>
<dbReference type="Proteomes" id="UP001596137">
    <property type="component" value="Unassembled WGS sequence"/>
</dbReference>